<dbReference type="GO" id="GO:0005730">
    <property type="term" value="C:nucleolus"/>
    <property type="evidence" value="ECO:0007669"/>
    <property type="project" value="EnsemblFungi"/>
</dbReference>
<dbReference type="EMBL" id="MCGO01000025">
    <property type="protein sequence ID" value="ORY43503.1"/>
    <property type="molecule type" value="Genomic_DNA"/>
</dbReference>
<keyword evidence="8" id="KW-1185">Reference proteome</keyword>
<dbReference type="Gene3D" id="3.30.390.110">
    <property type="match status" value="1"/>
</dbReference>
<evidence type="ECO:0000256" key="3">
    <source>
        <dbReference type="ARBA" id="ARBA00023242"/>
    </source>
</evidence>
<evidence type="ECO:0000256" key="4">
    <source>
        <dbReference type="SAM" id="Coils"/>
    </source>
</evidence>
<dbReference type="PANTHER" id="PTHR23405">
    <property type="entry name" value="MAINTENANCE OF KILLER 16 MAK16 PROTEIN-RELATED"/>
    <property type="match status" value="1"/>
</dbReference>
<sequence length="335" mass="40034">MQIDEVIWTTINHQFCSYKVKTVKANFCRNEYNVTGLCNRQSCPLANSRYATVKEDKGVLYLYMKTIERAHTPAKMWERVQLSKNYAQALEQIDTELQHWPSFTIHKCKQRATKLTQMLIRSRRLLMKTSTKKLEGIKKKIDRREARREQKAEAAARLEQSIEKELMERLRKGVYDSVDGIVNLNQSVFEKALDKIEDEMEEEGELEDYEDEEEEEDGEGGEFEYEDGMRRMWMRLIESLFRILQMTKVTMILKNRGLVLLQTKRFLLRCRNESVALLPMTTVTTKSLVKERRQHQRNPKPRLLWSTKRSWKDLWPNQYHNKRRVHIFSLNMNKY</sequence>
<dbReference type="GO" id="GO:0000466">
    <property type="term" value="P:maturation of 5.8S rRNA from tricistronic rRNA transcript (SSU-rRNA, 5.8S rRNA, LSU-rRNA)"/>
    <property type="evidence" value="ECO:0007669"/>
    <property type="project" value="EnsemblFungi"/>
</dbReference>
<comment type="similarity">
    <text evidence="2">Belongs to the MAK16 family.</text>
</comment>
<dbReference type="Proteomes" id="UP000193642">
    <property type="component" value="Unassembled WGS sequence"/>
</dbReference>
<keyword evidence="3" id="KW-0539">Nucleus</keyword>
<keyword evidence="4" id="KW-0175">Coiled coil</keyword>
<accession>A0A1Y2C8Y9</accession>
<dbReference type="OrthoDB" id="10251342at2759"/>
<reference evidence="7 8" key="1">
    <citation type="submission" date="2016-07" db="EMBL/GenBank/DDBJ databases">
        <title>Pervasive Adenine N6-methylation of Active Genes in Fungi.</title>
        <authorList>
            <consortium name="DOE Joint Genome Institute"/>
            <person name="Mondo S.J."/>
            <person name="Dannebaum R.O."/>
            <person name="Kuo R.C."/>
            <person name="Labutti K."/>
            <person name="Haridas S."/>
            <person name="Kuo A."/>
            <person name="Salamov A."/>
            <person name="Ahrendt S.R."/>
            <person name="Lipzen A."/>
            <person name="Sullivan W."/>
            <person name="Andreopoulos W.B."/>
            <person name="Clum A."/>
            <person name="Lindquist E."/>
            <person name="Daum C."/>
            <person name="Ramamoorthy G.K."/>
            <person name="Gryganskyi A."/>
            <person name="Culley D."/>
            <person name="Magnuson J.K."/>
            <person name="James T.Y."/>
            <person name="O'Malley M.A."/>
            <person name="Stajich J.E."/>
            <person name="Spatafora J.W."/>
            <person name="Visel A."/>
            <person name="Grigoriev I.V."/>
        </authorList>
    </citation>
    <scope>NUCLEOTIDE SEQUENCE [LARGE SCALE GENOMIC DNA]</scope>
    <source>
        <strain evidence="7 8">JEL800</strain>
    </source>
</reference>
<dbReference type="Pfam" id="PF04874">
    <property type="entry name" value="Mak16"/>
    <property type="match status" value="1"/>
</dbReference>
<protein>
    <submittedName>
        <fullName evidence="7">Mak16-domain-containing protein</fullName>
    </submittedName>
</protein>
<dbReference type="GO" id="GO:0000463">
    <property type="term" value="P:maturation of LSU-rRNA from tricistronic rRNA transcript (SSU-rRNA, 5.8S rRNA, LSU-rRNA)"/>
    <property type="evidence" value="ECO:0007669"/>
    <property type="project" value="EnsemblFungi"/>
</dbReference>
<evidence type="ECO:0000259" key="6">
    <source>
        <dbReference type="Pfam" id="PF01778"/>
    </source>
</evidence>
<proteinExistence type="inferred from homology"/>
<evidence type="ECO:0000256" key="2">
    <source>
        <dbReference type="ARBA" id="ARBA00005514"/>
    </source>
</evidence>
<dbReference type="GO" id="GO:0030687">
    <property type="term" value="C:preribosome, large subunit precursor"/>
    <property type="evidence" value="ECO:0007669"/>
    <property type="project" value="EnsemblFungi"/>
</dbReference>
<feature type="region of interest" description="Disordered" evidence="5">
    <location>
        <begin position="200"/>
        <end position="222"/>
    </location>
</feature>
<evidence type="ECO:0000256" key="1">
    <source>
        <dbReference type="ARBA" id="ARBA00004123"/>
    </source>
</evidence>
<gene>
    <name evidence="7" type="ORF">BCR33DRAFT_758207</name>
</gene>
<comment type="subcellular location">
    <subcellularLocation>
        <location evidence="1">Nucleus</location>
    </subcellularLocation>
</comment>
<organism evidence="7 8">
    <name type="scientific">Rhizoclosmatium globosum</name>
    <dbReference type="NCBI Taxonomy" id="329046"/>
    <lineage>
        <taxon>Eukaryota</taxon>
        <taxon>Fungi</taxon>
        <taxon>Fungi incertae sedis</taxon>
        <taxon>Chytridiomycota</taxon>
        <taxon>Chytridiomycota incertae sedis</taxon>
        <taxon>Chytridiomycetes</taxon>
        <taxon>Chytridiales</taxon>
        <taxon>Chytriomycetaceae</taxon>
        <taxon>Rhizoclosmatium</taxon>
    </lineage>
</organism>
<dbReference type="AlphaFoldDB" id="A0A1Y2C8Y9"/>
<feature type="coiled-coil region" evidence="4">
    <location>
        <begin position="141"/>
        <end position="168"/>
    </location>
</feature>
<feature type="domain" description="Ribosomal eL28/Mak16" evidence="6">
    <location>
        <begin position="6"/>
        <end position="118"/>
    </location>
</feature>
<dbReference type="STRING" id="329046.A0A1Y2C8Y9"/>
<dbReference type="PANTHER" id="PTHR23405:SF4">
    <property type="entry name" value="PROTEIN MAK16 HOMOLOG"/>
    <property type="match status" value="1"/>
</dbReference>
<dbReference type="InterPro" id="IPR029004">
    <property type="entry name" value="Ribosomal_eL28/Mak16"/>
</dbReference>
<dbReference type="Pfam" id="PF01778">
    <property type="entry name" value="Ribosomal_L28e"/>
    <property type="match status" value="1"/>
</dbReference>
<comment type="caution">
    <text evidence="7">The sequence shown here is derived from an EMBL/GenBank/DDBJ whole genome shotgun (WGS) entry which is preliminary data.</text>
</comment>
<evidence type="ECO:0000256" key="5">
    <source>
        <dbReference type="SAM" id="MobiDB-lite"/>
    </source>
</evidence>
<evidence type="ECO:0000313" key="8">
    <source>
        <dbReference type="Proteomes" id="UP000193642"/>
    </source>
</evidence>
<feature type="non-terminal residue" evidence="7">
    <location>
        <position position="335"/>
    </location>
</feature>
<evidence type="ECO:0000313" key="7">
    <source>
        <dbReference type="EMBL" id="ORY43503.1"/>
    </source>
</evidence>
<dbReference type="FunFam" id="3.30.390.110:FF:000001">
    <property type="entry name" value="Protein MAK16 homolog"/>
    <property type="match status" value="1"/>
</dbReference>
<name>A0A1Y2C8Y9_9FUNG</name>
<dbReference type="InterPro" id="IPR006958">
    <property type="entry name" value="Mak16"/>
</dbReference>